<accession>A0A0E9XCV4</accession>
<evidence type="ECO:0000313" key="1">
    <source>
        <dbReference type="EMBL" id="JAI00578.1"/>
    </source>
</evidence>
<dbReference type="AlphaFoldDB" id="A0A0E9XCV4"/>
<proteinExistence type="predicted"/>
<protein>
    <submittedName>
        <fullName evidence="1">Uncharacterized protein</fullName>
    </submittedName>
</protein>
<reference evidence="1" key="2">
    <citation type="journal article" date="2015" name="Fish Shellfish Immunol.">
        <title>Early steps in the European eel (Anguilla anguilla)-Vibrio vulnificus interaction in the gills: Role of the RtxA13 toxin.</title>
        <authorList>
            <person name="Callol A."/>
            <person name="Pajuelo D."/>
            <person name="Ebbesson L."/>
            <person name="Teles M."/>
            <person name="MacKenzie S."/>
            <person name="Amaro C."/>
        </authorList>
    </citation>
    <scope>NUCLEOTIDE SEQUENCE</scope>
</reference>
<reference evidence="1" key="1">
    <citation type="submission" date="2014-11" db="EMBL/GenBank/DDBJ databases">
        <authorList>
            <person name="Amaro Gonzalez C."/>
        </authorList>
    </citation>
    <scope>NUCLEOTIDE SEQUENCE</scope>
</reference>
<name>A0A0E9XCV4_ANGAN</name>
<organism evidence="1">
    <name type="scientific">Anguilla anguilla</name>
    <name type="common">European freshwater eel</name>
    <name type="synonym">Muraena anguilla</name>
    <dbReference type="NCBI Taxonomy" id="7936"/>
    <lineage>
        <taxon>Eukaryota</taxon>
        <taxon>Metazoa</taxon>
        <taxon>Chordata</taxon>
        <taxon>Craniata</taxon>
        <taxon>Vertebrata</taxon>
        <taxon>Euteleostomi</taxon>
        <taxon>Actinopterygii</taxon>
        <taxon>Neopterygii</taxon>
        <taxon>Teleostei</taxon>
        <taxon>Anguilliformes</taxon>
        <taxon>Anguillidae</taxon>
        <taxon>Anguilla</taxon>
    </lineage>
</organism>
<dbReference type="EMBL" id="GBXM01008000">
    <property type="protein sequence ID" value="JAI00578.1"/>
    <property type="molecule type" value="Transcribed_RNA"/>
</dbReference>
<sequence>MRHASLYCPRQGRVVDSALPRPFLHHTVAGFGSPQAVHQEQTRQWGNQIG</sequence>